<dbReference type="AlphaFoldDB" id="A0AA90H8Q0"/>
<reference evidence="2" key="1">
    <citation type="submission" date="2023-05" db="EMBL/GenBank/DDBJ databases">
        <title>Streptantibioticus silvisoli sp. nov., acidotolerant actinomycetes 1 from pine litter.</title>
        <authorList>
            <person name="Swiecimska M."/>
            <person name="Golinska P."/>
            <person name="Sangal V."/>
            <person name="Wachnowicz B."/>
            <person name="Goodfellow M."/>
        </authorList>
    </citation>
    <scope>NUCLEOTIDE SEQUENCE</scope>
    <source>
        <strain evidence="2">SL13</strain>
    </source>
</reference>
<gene>
    <name evidence="2" type="ORF">POF50_032290</name>
</gene>
<name>A0AA90H8Q0_9ACTN</name>
<evidence type="ECO:0000256" key="1">
    <source>
        <dbReference type="SAM" id="MobiDB-lite"/>
    </source>
</evidence>
<sequence>MDELLQKVASSITVEDVEKARRSSAAMRETSEGSQNYNLQMFAVDQH</sequence>
<dbReference type="EMBL" id="JABXJJ020000057">
    <property type="protein sequence ID" value="MDI5973971.1"/>
    <property type="molecule type" value="Genomic_DNA"/>
</dbReference>
<protein>
    <submittedName>
        <fullName evidence="2">Uncharacterized protein</fullName>
    </submittedName>
</protein>
<comment type="caution">
    <text evidence="2">The sequence shown here is derived from an EMBL/GenBank/DDBJ whole genome shotgun (WGS) entry which is preliminary data.</text>
</comment>
<feature type="region of interest" description="Disordered" evidence="1">
    <location>
        <begin position="23"/>
        <end position="47"/>
    </location>
</feature>
<dbReference type="RefSeq" id="WP_271313414.1">
    <property type="nucleotide sequence ID" value="NZ_JABXJJ020000057.1"/>
</dbReference>
<evidence type="ECO:0000313" key="2">
    <source>
        <dbReference type="EMBL" id="MDI5973971.1"/>
    </source>
</evidence>
<accession>A0AA90H8Q0</accession>
<proteinExistence type="predicted"/>
<organism evidence="2">
    <name type="scientific">Streptantibioticus silvisoli</name>
    <dbReference type="NCBI Taxonomy" id="2705255"/>
    <lineage>
        <taxon>Bacteria</taxon>
        <taxon>Bacillati</taxon>
        <taxon>Actinomycetota</taxon>
        <taxon>Actinomycetes</taxon>
        <taxon>Kitasatosporales</taxon>
        <taxon>Streptomycetaceae</taxon>
        <taxon>Streptantibioticus</taxon>
    </lineage>
</organism>